<organism evidence="4 5">
    <name type="scientific">Panagrellus redivivus</name>
    <name type="common">Microworm</name>
    <dbReference type="NCBI Taxonomy" id="6233"/>
    <lineage>
        <taxon>Eukaryota</taxon>
        <taxon>Metazoa</taxon>
        <taxon>Ecdysozoa</taxon>
        <taxon>Nematoda</taxon>
        <taxon>Chromadorea</taxon>
        <taxon>Rhabditida</taxon>
        <taxon>Tylenchina</taxon>
        <taxon>Panagrolaimomorpha</taxon>
        <taxon>Panagrolaimoidea</taxon>
        <taxon>Panagrolaimidae</taxon>
        <taxon>Panagrellus</taxon>
    </lineage>
</organism>
<reference evidence="4" key="1">
    <citation type="journal article" date="2013" name="Genetics">
        <title>The draft genome and transcriptome of Panagrellus redivivus are shaped by the harsh demands of a free-living lifestyle.</title>
        <authorList>
            <person name="Srinivasan J."/>
            <person name="Dillman A.R."/>
            <person name="Macchietto M.G."/>
            <person name="Heikkinen L."/>
            <person name="Lakso M."/>
            <person name="Fracchia K.M."/>
            <person name="Antoshechkin I."/>
            <person name="Mortazavi A."/>
            <person name="Wong G."/>
            <person name="Sternberg P.W."/>
        </authorList>
    </citation>
    <scope>NUCLEOTIDE SEQUENCE [LARGE SCALE GENOMIC DNA]</scope>
    <source>
        <strain evidence="4">MT8872</strain>
    </source>
</reference>
<protein>
    <submittedName>
        <fullName evidence="5">Pept_C1 domain-containing protein</fullName>
    </submittedName>
</protein>
<dbReference type="SUPFAM" id="SSF54001">
    <property type="entry name" value="Cysteine proteinases"/>
    <property type="match status" value="1"/>
</dbReference>
<dbReference type="Pfam" id="PF00112">
    <property type="entry name" value="Peptidase_C1"/>
    <property type="match status" value="1"/>
</dbReference>
<evidence type="ECO:0000256" key="1">
    <source>
        <dbReference type="ARBA" id="ARBA00008455"/>
    </source>
</evidence>
<dbReference type="PROSITE" id="PS00640">
    <property type="entry name" value="THIOL_PROTEASE_ASN"/>
    <property type="match status" value="1"/>
</dbReference>
<feature type="domain" description="Peptidase C1A papain C-terminal" evidence="3">
    <location>
        <begin position="168"/>
        <end position="378"/>
    </location>
</feature>
<keyword evidence="2" id="KW-1133">Transmembrane helix</keyword>
<feature type="transmembrane region" description="Helical" evidence="2">
    <location>
        <begin position="26"/>
        <end position="47"/>
    </location>
</feature>
<dbReference type="AlphaFoldDB" id="A0A7E4ZTN4"/>
<name>A0A7E4ZTN4_PANRE</name>
<evidence type="ECO:0000313" key="4">
    <source>
        <dbReference type="Proteomes" id="UP000492821"/>
    </source>
</evidence>
<comment type="similarity">
    <text evidence="1">Belongs to the peptidase C1 family.</text>
</comment>
<keyword evidence="4" id="KW-1185">Reference proteome</keyword>
<dbReference type="GO" id="GO:0006508">
    <property type="term" value="P:proteolysis"/>
    <property type="evidence" value="ECO:0007669"/>
    <property type="project" value="InterPro"/>
</dbReference>
<keyword evidence="2" id="KW-0472">Membrane</keyword>
<evidence type="ECO:0000256" key="2">
    <source>
        <dbReference type="SAM" id="Phobius"/>
    </source>
</evidence>
<dbReference type="InterPro" id="IPR039417">
    <property type="entry name" value="Peptidase_C1A_papain-like"/>
</dbReference>
<accession>A0A7E4ZTN4</accession>
<evidence type="ECO:0000313" key="5">
    <source>
        <dbReference type="WBParaSite" id="Pan_g16609.t1"/>
    </source>
</evidence>
<proteinExistence type="inferred from homology"/>
<dbReference type="Gene3D" id="3.90.70.10">
    <property type="entry name" value="Cysteine proteinases"/>
    <property type="match status" value="1"/>
</dbReference>
<dbReference type="Proteomes" id="UP000492821">
    <property type="component" value="Unassembled WGS sequence"/>
</dbReference>
<dbReference type="PANTHER" id="PTHR12411">
    <property type="entry name" value="CYSTEINE PROTEASE FAMILY C1-RELATED"/>
    <property type="match status" value="1"/>
</dbReference>
<dbReference type="InterPro" id="IPR013128">
    <property type="entry name" value="Peptidase_C1A"/>
</dbReference>
<evidence type="ECO:0000259" key="3">
    <source>
        <dbReference type="SMART" id="SM00645"/>
    </source>
</evidence>
<dbReference type="CDD" id="cd02248">
    <property type="entry name" value="Peptidase_C1A"/>
    <property type="match status" value="1"/>
</dbReference>
<keyword evidence="2" id="KW-0812">Transmembrane</keyword>
<sequence>MVLSIEADKLLTKEESFGKEKNRGTFLLCATLVFAILAAFFFGLWLFTITKQTRTTYTEISKLRMELPPDLQKVEEGVFTKFDELNANNGITFVSLDDIIKHFKVLVKNVERAKIYRARNSNIVYGFNKYMLMTDDELRADFMPVETLTSLSPLKNVEFMRSNGVRPMNASHDWREDGVITPVKNQGNSTNSLAFAITSTVEAFHAIKNKQYVNLAEQELIDCVDTYNNTSNVIHNSLDYVTNFGLALEHVYLFSGTRGQCQNITESKISVPGWTALPSDEAYLADWVANNGPVVVGVLVTREMLQYEEGVLSVSYNDCYYRSIGAQFMTIVGYGKEAGDRYWIVKNSWGTGFGENGYMKIERGRNTCGIAQWAFAPSIS</sequence>
<dbReference type="GO" id="GO:0008234">
    <property type="term" value="F:cysteine-type peptidase activity"/>
    <property type="evidence" value="ECO:0007669"/>
    <property type="project" value="InterPro"/>
</dbReference>
<dbReference type="InterPro" id="IPR000668">
    <property type="entry name" value="Peptidase_C1A_C"/>
</dbReference>
<dbReference type="InterPro" id="IPR025661">
    <property type="entry name" value="Pept_asp_AS"/>
</dbReference>
<reference evidence="5" key="2">
    <citation type="submission" date="2020-10" db="UniProtKB">
        <authorList>
            <consortium name="WormBaseParasite"/>
        </authorList>
    </citation>
    <scope>IDENTIFICATION</scope>
</reference>
<dbReference type="SMART" id="SM00645">
    <property type="entry name" value="Pept_C1"/>
    <property type="match status" value="1"/>
</dbReference>
<dbReference type="InterPro" id="IPR038765">
    <property type="entry name" value="Papain-like_cys_pep_sf"/>
</dbReference>
<dbReference type="WBParaSite" id="Pan_g16609.t1">
    <property type="protein sequence ID" value="Pan_g16609.t1"/>
    <property type="gene ID" value="Pan_g16609"/>
</dbReference>